<organism evidence="3 4">
    <name type="scientific">Bacillus songklensis</name>
    <dbReference type="NCBI Taxonomy" id="1069116"/>
    <lineage>
        <taxon>Bacteria</taxon>
        <taxon>Bacillati</taxon>
        <taxon>Bacillota</taxon>
        <taxon>Bacilli</taxon>
        <taxon>Bacillales</taxon>
        <taxon>Bacillaceae</taxon>
        <taxon>Bacillus</taxon>
    </lineage>
</organism>
<comment type="caution">
    <text evidence="3">The sequence shown here is derived from an EMBL/GenBank/DDBJ whole genome shotgun (WGS) entry which is preliminary data.</text>
</comment>
<dbReference type="InterPro" id="IPR003675">
    <property type="entry name" value="Rce1/LyrA-like_dom"/>
</dbReference>
<keyword evidence="1" id="KW-0812">Transmembrane</keyword>
<evidence type="ECO:0000313" key="4">
    <source>
        <dbReference type="Proteomes" id="UP001595752"/>
    </source>
</evidence>
<protein>
    <submittedName>
        <fullName evidence="3">CPBP family intramembrane glutamic endopeptidase</fullName>
        <ecNumber evidence="3">3.4.-.-</ecNumber>
    </submittedName>
</protein>
<dbReference type="GO" id="GO:0016787">
    <property type="term" value="F:hydrolase activity"/>
    <property type="evidence" value="ECO:0007669"/>
    <property type="project" value="UniProtKB-KW"/>
</dbReference>
<dbReference type="Pfam" id="PF02517">
    <property type="entry name" value="Rce1-like"/>
    <property type="match status" value="1"/>
</dbReference>
<reference evidence="4" key="1">
    <citation type="journal article" date="2019" name="Int. J. Syst. Evol. Microbiol.">
        <title>The Global Catalogue of Microorganisms (GCM) 10K type strain sequencing project: providing services to taxonomists for standard genome sequencing and annotation.</title>
        <authorList>
            <consortium name="The Broad Institute Genomics Platform"/>
            <consortium name="The Broad Institute Genome Sequencing Center for Infectious Disease"/>
            <person name="Wu L."/>
            <person name="Ma J."/>
        </authorList>
    </citation>
    <scope>NUCLEOTIDE SEQUENCE [LARGE SCALE GENOMIC DNA]</scope>
    <source>
        <strain evidence="4">CCUG 61889</strain>
    </source>
</reference>
<dbReference type="EMBL" id="JBHRZT010000027">
    <property type="protein sequence ID" value="MFC3883411.1"/>
    <property type="molecule type" value="Genomic_DNA"/>
</dbReference>
<dbReference type="PANTHER" id="PTHR36435">
    <property type="entry name" value="SLR1288 PROTEIN"/>
    <property type="match status" value="1"/>
</dbReference>
<feature type="transmembrane region" description="Helical" evidence="1">
    <location>
        <begin position="198"/>
        <end position="219"/>
    </location>
</feature>
<feature type="transmembrane region" description="Helical" evidence="1">
    <location>
        <begin position="80"/>
        <end position="100"/>
    </location>
</feature>
<feature type="transmembrane region" description="Helical" evidence="1">
    <location>
        <begin position="120"/>
        <end position="143"/>
    </location>
</feature>
<keyword evidence="3" id="KW-0378">Hydrolase</keyword>
<feature type="transmembrane region" description="Helical" evidence="1">
    <location>
        <begin position="7"/>
        <end position="33"/>
    </location>
</feature>
<dbReference type="RefSeq" id="WP_377913864.1">
    <property type="nucleotide sequence ID" value="NZ_JBHRZT010000027.1"/>
</dbReference>
<keyword evidence="1" id="KW-1133">Transmembrane helix</keyword>
<dbReference type="Proteomes" id="UP001595752">
    <property type="component" value="Unassembled WGS sequence"/>
</dbReference>
<proteinExistence type="predicted"/>
<dbReference type="EC" id="3.4.-.-" evidence="3"/>
<feature type="transmembrane region" description="Helical" evidence="1">
    <location>
        <begin position="155"/>
        <end position="172"/>
    </location>
</feature>
<evidence type="ECO:0000256" key="1">
    <source>
        <dbReference type="SAM" id="Phobius"/>
    </source>
</evidence>
<evidence type="ECO:0000313" key="3">
    <source>
        <dbReference type="EMBL" id="MFC3883411.1"/>
    </source>
</evidence>
<feature type="domain" description="CAAX prenyl protease 2/Lysostaphin resistance protein A-like" evidence="2">
    <location>
        <begin position="125"/>
        <end position="211"/>
    </location>
</feature>
<dbReference type="InterPro" id="IPR052710">
    <property type="entry name" value="CAAX_protease"/>
</dbReference>
<dbReference type="PANTHER" id="PTHR36435:SF6">
    <property type="entry name" value="ABORTIVE INFECTION PROTEIN"/>
    <property type="match status" value="1"/>
</dbReference>
<feature type="transmembrane region" description="Helical" evidence="1">
    <location>
        <begin position="45"/>
        <end position="64"/>
    </location>
</feature>
<sequence length="241" mass="27091">MKKQYWLIILTYVIMQFSGIIGVGLLLSLGVGGNESAEVSRQVAASYWTIISFSAALIIVLFLLRKEMNMRNHHQPAKTFIWSIFGVFLALAAQSIAAMIEMKLFGIDPGSQNTKVIVDLVKLTPFLIIVTSVIGPILEEIIFRKIIFRTLTPRLGFFLSAIISAFIFGVVHLDFSHLLIYTAMGLVFAYLYAKTDQILVPIFAHVMMNTIVVLSQTIFADRLEEMQKQAEQMQFIFGGFL</sequence>
<gene>
    <name evidence="3" type="ORF">ACFOU2_07705</name>
</gene>
<keyword evidence="4" id="KW-1185">Reference proteome</keyword>
<name>A0ABV8B2H6_9BACI</name>
<evidence type="ECO:0000259" key="2">
    <source>
        <dbReference type="Pfam" id="PF02517"/>
    </source>
</evidence>
<feature type="transmembrane region" description="Helical" evidence="1">
    <location>
        <begin position="178"/>
        <end position="193"/>
    </location>
</feature>
<accession>A0ABV8B2H6</accession>
<keyword evidence="1" id="KW-0472">Membrane</keyword>